<accession>A0AAW1AHX2</accession>
<protein>
    <submittedName>
        <fullName evidence="1">Uncharacterized protein</fullName>
    </submittedName>
</protein>
<dbReference type="EMBL" id="JAWNGG020000008">
    <property type="protein sequence ID" value="KAK9309832.1"/>
    <property type="molecule type" value="Genomic_DNA"/>
</dbReference>
<gene>
    <name evidence="1" type="ORF">QLX08_000647</name>
</gene>
<reference evidence="1 2" key="1">
    <citation type="submission" date="2024-05" db="EMBL/GenBank/DDBJ databases">
        <title>The nuclear and mitochondrial genome assemblies of Tetragonisca angustula (Apidae: Meliponini), a tiny yet remarkable pollinator in the Neotropics.</title>
        <authorList>
            <person name="Ferrari R."/>
            <person name="Ricardo P.C."/>
            <person name="Dias F.C."/>
            <person name="Araujo N.S."/>
            <person name="Soares D.O."/>
            <person name="Zhou Q.-S."/>
            <person name="Zhu C.-D."/>
            <person name="Coutinho L."/>
            <person name="Airas M.C."/>
            <person name="Batista T.M."/>
        </authorList>
    </citation>
    <scope>NUCLEOTIDE SEQUENCE [LARGE SCALE GENOMIC DNA]</scope>
    <source>
        <strain evidence="1">ASF017062</strain>
        <tissue evidence="1">Abdomen</tissue>
    </source>
</reference>
<evidence type="ECO:0000313" key="2">
    <source>
        <dbReference type="Proteomes" id="UP001432146"/>
    </source>
</evidence>
<sequence>MLPLPPTLLHVQPAFAHTNATGCSCSIKILSLPLWSFFHGKSSLSEVEDVKHFPFFYMTLLYTTIWSSENQ</sequence>
<dbReference type="Proteomes" id="UP001432146">
    <property type="component" value="Unassembled WGS sequence"/>
</dbReference>
<comment type="caution">
    <text evidence="1">The sequence shown here is derived from an EMBL/GenBank/DDBJ whole genome shotgun (WGS) entry which is preliminary data.</text>
</comment>
<keyword evidence="2" id="KW-1185">Reference proteome</keyword>
<proteinExistence type="predicted"/>
<evidence type="ECO:0000313" key="1">
    <source>
        <dbReference type="EMBL" id="KAK9309832.1"/>
    </source>
</evidence>
<organism evidence="1 2">
    <name type="scientific">Tetragonisca angustula</name>
    <dbReference type="NCBI Taxonomy" id="166442"/>
    <lineage>
        <taxon>Eukaryota</taxon>
        <taxon>Metazoa</taxon>
        <taxon>Ecdysozoa</taxon>
        <taxon>Arthropoda</taxon>
        <taxon>Hexapoda</taxon>
        <taxon>Insecta</taxon>
        <taxon>Pterygota</taxon>
        <taxon>Neoptera</taxon>
        <taxon>Endopterygota</taxon>
        <taxon>Hymenoptera</taxon>
        <taxon>Apocrita</taxon>
        <taxon>Aculeata</taxon>
        <taxon>Apoidea</taxon>
        <taxon>Anthophila</taxon>
        <taxon>Apidae</taxon>
        <taxon>Tetragonisca</taxon>
    </lineage>
</organism>
<dbReference type="AlphaFoldDB" id="A0AAW1AHX2"/>
<name>A0AAW1AHX2_9HYME</name>